<name>A0A550C318_9AGAR</name>
<proteinExistence type="predicted"/>
<organism evidence="2 3">
    <name type="scientific">Schizophyllum amplum</name>
    <dbReference type="NCBI Taxonomy" id="97359"/>
    <lineage>
        <taxon>Eukaryota</taxon>
        <taxon>Fungi</taxon>
        <taxon>Dikarya</taxon>
        <taxon>Basidiomycota</taxon>
        <taxon>Agaricomycotina</taxon>
        <taxon>Agaricomycetes</taxon>
        <taxon>Agaricomycetidae</taxon>
        <taxon>Agaricales</taxon>
        <taxon>Schizophyllaceae</taxon>
        <taxon>Schizophyllum</taxon>
    </lineage>
</organism>
<dbReference type="AlphaFoldDB" id="A0A550C318"/>
<evidence type="ECO:0000313" key="3">
    <source>
        <dbReference type="Proteomes" id="UP000320762"/>
    </source>
</evidence>
<keyword evidence="3" id="KW-1185">Reference proteome</keyword>
<sequence>MLPRATNQRSLPLLKRWTLRSLQSSSSSKHASLSGRLLLLGTDTYMIGRRTSNSAYIRPVAPGARYLSWTCSRRAALTQLDLEGHQSTISDAVGAHLVNQYNLDFPGPAQLPEGWISGSGGKLPPGLTASAALNAYGIQQEDPFFHRAYAKDTRPTGSPSQDEKDKTPTGLPRIPGDWARFPYFMTYVAPSPYYLMLPQLQMIVNIKYGLRGDVVPLMYDPKHEALVFSMRRWAEGIEAASPHFYWLHCPSGEVSEFLLPDNSDELDTLMARWEDAEENLTSLLSAVGIRQAPQTPLEPDAKGLEVINRIMERDSGVIEVLEKDYFSFKIAPTTEEEEAQLFDPRPLLMEEELAKRFVHEGATDGNGNPDEIKIDLNTLNKGQGVNIERVPDDFIAPEVEGRRILEVEERRAP</sequence>
<accession>A0A550C318</accession>
<reference evidence="2 3" key="1">
    <citation type="journal article" date="2019" name="New Phytol.">
        <title>Comparative genomics reveals unique wood-decay strategies and fruiting body development in the Schizophyllaceae.</title>
        <authorList>
            <person name="Almasi E."/>
            <person name="Sahu N."/>
            <person name="Krizsan K."/>
            <person name="Balint B."/>
            <person name="Kovacs G.M."/>
            <person name="Kiss B."/>
            <person name="Cseklye J."/>
            <person name="Drula E."/>
            <person name="Henrissat B."/>
            <person name="Nagy I."/>
            <person name="Chovatia M."/>
            <person name="Adam C."/>
            <person name="LaButti K."/>
            <person name="Lipzen A."/>
            <person name="Riley R."/>
            <person name="Grigoriev I.V."/>
            <person name="Nagy L.G."/>
        </authorList>
    </citation>
    <scope>NUCLEOTIDE SEQUENCE [LARGE SCALE GENOMIC DNA]</scope>
    <source>
        <strain evidence="2 3">NL-1724</strain>
    </source>
</reference>
<comment type="caution">
    <text evidence="2">The sequence shown here is derived from an EMBL/GenBank/DDBJ whole genome shotgun (WGS) entry which is preliminary data.</text>
</comment>
<protein>
    <submittedName>
        <fullName evidence="2">Uncharacterized protein</fullName>
    </submittedName>
</protein>
<evidence type="ECO:0000313" key="2">
    <source>
        <dbReference type="EMBL" id="TRM59184.1"/>
    </source>
</evidence>
<dbReference type="EMBL" id="VDMD01000029">
    <property type="protein sequence ID" value="TRM59184.1"/>
    <property type="molecule type" value="Genomic_DNA"/>
</dbReference>
<feature type="region of interest" description="Disordered" evidence="1">
    <location>
        <begin position="150"/>
        <end position="172"/>
    </location>
</feature>
<dbReference type="STRING" id="97359.A0A550C318"/>
<dbReference type="OrthoDB" id="3045818at2759"/>
<dbReference type="Proteomes" id="UP000320762">
    <property type="component" value="Unassembled WGS sequence"/>
</dbReference>
<gene>
    <name evidence="2" type="ORF">BD626DRAFT_508529</name>
</gene>
<evidence type="ECO:0000256" key="1">
    <source>
        <dbReference type="SAM" id="MobiDB-lite"/>
    </source>
</evidence>